<proteinExistence type="predicted"/>
<evidence type="ECO:0000313" key="4">
    <source>
        <dbReference type="Proteomes" id="UP000728647"/>
    </source>
</evidence>
<dbReference type="PANTHER" id="PTHR38597">
    <property type="entry name" value="BLL3834 PROTEIN"/>
    <property type="match status" value="1"/>
</dbReference>
<dbReference type="PANTHER" id="PTHR38597:SF1">
    <property type="entry name" value="BLL3834 PROTEIN"/>
    <property type="match status" value="1"/>
</dbReference>
<dbReference type="InterPro" id="IPR008482">
    <property type="entry name" value="DUF763"/>
</dbReference>
<comment type="caution">
    <text evidence="2">The sequence shown here is derived from an EMBL/GenBank/DDBJ whole genome shotgun (WGS) entry which is preliminary data.</text>
</comment>
<name>A0A8J8KI68_9EURY</name>
<evidence type="ECO:0000313" key="5">
    <source>
        <dbReference type="Proteomes" id="UP001016761"/>
    </source>
</evidence>
<dbReference type="Proteomes" id="UP001016761">
    <property type="component" value="Unassembled WGS sequence"/>
</dbReference>
<reference evidence="2 5" key="1">
    <citation type="submission" date="2020-06" db="EMBL/GenBank/DDBJ databases">
        <title>Haloterrigena sp. nov., an extremely halophilic archaeon isolated from a saline sediment.</title>
        <authorList>
            <person name="Liu B.-B."/>
        </authorList>
    </citation>
    <scope>NUCLEOTIDE SEQUENCE</scope>
    <source>
        <strain evidence="2">SYSU A121-1</strain>
        <strain evidence="3 5">SYSU A558-1</strain>
    </source>
</reference>
<dbReference type="Pfam" id="PF05559">
    <property type="entry name" value="DUF763"/>
    <property type="match status" value="1"/>
</dbReference>
<keyword evidence="5" id="KW-1185">Reference proteome</keyword>
<gene>
    <name evidence="2" type="ORF">HT576_13090</name>
    <name evidence="3" type="ORF">HTZ84_07860</name>
</gene>
<sequence length="119" mass="13446">MPDRHDLSSADLSGKALEQLQRAYEYQPDDYEELVELEGIGPGSLRALALIAELVYDAESSREDPAKYAYAHGGKDGTPHPVERERYDESIDHLRSMLDGAELERETKQESLKRLAELE</sequence>
<evidence type="ECO:0000313" key="3">
    <source>
        <dbReference type="EMBL" id="NUC72225.1"/>
    </source>
</evidence>
<protein>
    <submittedName>
        <fullName evidence="2">DUF763 domain-containing protein</fullName>
    </submittedName>
</protein>
<feature type="region of interest" description="Disordered" evidence="1">
    <location>
        <begin position="62"/>
        <end position="84"/>
    </location>
</feature>
<dbReference type="AlphaFoldDB" id="A0A8J8KI68"/>
<feature type="region of interest" description="Disordered" evidence="1">
    <location>
        <begin position="98"/>
        <end position="119"/>
    </location>
</feature>
<dbReference type="EMBL" id="JABUQZ010000001">
    <property type="protein sequence ID" value="NUC72225.1"/>
    <property type="molecule type" value="Genomic_DNA"/>
</dbReference>
<organism evidence="2 4">
    <name type="scientific">Haloterrigena gelatinilytica</name>
    <dbReference type="NCBI Taxonomy" id="2741724"/>
    <lineage>
        <taxon>Archaea</taxon>
        <taxon>Methanobacteriati</taxon>
        <taxon>Methanobacteriota</taxon>
        <taxon>Stenosarchaea group</taxon>
        <taxon>Halobacteria</taxon>
        <taxon>Halobacteriales</taxon>
        <taxon>Natrialbaceae</taxon>
        <taxon>Haloterrigena</taxon>
    </lineage>
</organism>
<evidence type="ECO:0000256" key="1">
    <source>
        <dbReference type="SAM" id="MobiDB-lite"/>
    </source>
</evidence>
<evidence type="ECO:0000313" key="2">
    <source>
        <dbReference type="EMBL" id="NUB91949.1"/>
    </source>
</evidence>
<feature type="compositionally biased region" description="Basic and acidic residues" evidence="1">
    <location>
        <begin position="73"/>
        <end position="84"/>
    </location>
</feature>
<dbReference type="Proteomes" id="UP000728647">
    <property type="component" value="Unassembled WGS sequence"/>
</dbReference>
<dbReference type="OrthoDB" id="9948at2157"/>
<accession>A0A8J8KI68</accession>
<dbReference type="EMBL" id="JABURA010000001">
    <property type="protein sequence ID" value="NUB91949.1"/>
    <property type="molecule type" value="Genomic_DNA"/>
</dbReference>